<dbReference type="EMBL" id="JACOAF010000022">
    <property type="protein sequence ID" value="MBC3539888.1"/>
    <property type="molecule type" value="Genomic_DNA"/>
</dbReference>
<evidence type="ECO:0000313" key="3">
    <source>
        <dbReference type="Proteomes" id="UP000659698"/>
    </source>
</evidence>
<name>A0ABR6VSR5_9BACT</name>
<gene>
    <name evidence="2" type="ORF">H7U12_09350</name>
</gene>
<dbReference type="RefSeq" id="WP_186636488.1">
    <property type="nucleotide sequence ID" value="NZ_JACOAF010000022.1"/>
</dbReference>
<accession>A0ABR6VSR5</accession>
<feature type="transmembrane region" description="Helical" evidence="1">
    <location>
        <begin position="6"/>
        <end position="26"/>
    </location>
</feature>
<feature type="transmembrane region" description="Helical" evidence="1">
    <location>
        <begin position="38"/>
        <end position="58"/>
    </location>
</feature>
<dbReference type="Proteomes" id="UP000659698">
    <property type="component" value="Unassembled WGS sequence"/>
</dbReference>
<organism evidence="2 3">
    <name type="scientific">Rufibacter sediminis</name>
    <dbReference type="NCBI Taxonomy" id="2762756"/>
    <lineage>
        <taxon>Bacteria</taxon>
        <taxon>Pseudomonadati</taxon>
        <taxon>Bacteroidota</taxon>
        <taxon>Cytophagia</taxon>
        <taxon>Cytophagales</taxon>
        <taxon>Hymenobacteraceae</taxon>
        <taxon>Rufibacter</taxon>
    </lineage>
</organism>
<evidence type="ECO:0000256" key="1">
    <source>
        <dbReference type="SAM" id="Phobius"/>
    </source>
</evidence>
<comment type="caution">
    <text evidence="2">The sequence shown here is derived from an EMBL/GenBank/DDBJ whole genome shotgun (WGS) entry which is preliminary data.</text>
</comment>
<sequence>MPALLLYLLQVNVGLALLYGIYKLVLRQTTFYQLNRGFLLAGVLVSSLYPLVDFSALLEEQTQVY</sequence>
<protein>
    <submittedName>
        <fullName evidence="2">Uncharacterized protein</fullName>
    </submittedName>
</protein>
<keyword evidence="3" id="KW-1185">Reference proteome</keyword>
<keyword evidence="1" id="KW-0472">Membrane</keyword>
<keyword evidence="1" id="KW-1133">Transmembrane helix</keyword>
<reference evidence="2 3" key="1">
    <citation type="journal article" date="2019" name="Int. J. Syst. Evol. Microbiol.">
        <title>Rufibacter sediminis sp. nov., isolated from freshwater lake sediment.</title>
        <authorList>
            <person name="Qu J.H."/>
            <person name="Zhang L.J."/>
            <person name="Fu Y.H."/>
            <person name="Li H.F."/>
        </authorList>
    </citation>
    <scope>NUCLEOTIDE SEQUENCE [LARGE SCALE GENOMIC DNA]</scope>
    <source>
        <strain evidence="2 3">H-1</strain>
    </source>
</reference>
<proteinExistence type="predicted"/>
<evidence type="ECO:0000313" key="2">
    <source>
        <dbReference type="EMBL" id="MBC3539888.1"/>
    </source>
</evidence>
<keyword evidence="1" id="KW-0812">Transmembrane</keyword>